<proteinExistence type="predicted"/>
<keyword evidence="3" id="KW-1185">Reference proteome</keyword>
<dbReference type="OrthoDB" id="371140at2"/>
<dbReference type="InterPro" id="IPR000835">
    <property type="entry name" value="HTH_MarR-typ"/>
</dbReference>
<dbReference type="Proteomes" id="UP000231791">
    <property type="component" value="Chromosome"/>
</dbReference>
<dbReference type="GO" id="GO:0003700">
    <property type="term" value="F:DNA-binding transcription factor activity"/>
    <property type="evidence" value="ECO:0007669"/>
    <property type="project" value="InterPro"/>
</dbReference>
<organism evidence="2 3">
    <name type="scientific">Streptomyces lavendulae subsp. lavendulae</name>
    <dbReference type="NCBI Taxonomy" id="58340"/>
    <lineage>
        <taxon>Bacteria</taxon>
        <taxon>Bacillati</taxon>
        <taxon>Actinomycetota</taxon>
        <taxon>Actinomycetes</taxon>
        <taxon>Kitasatosporales</taxon>
        <taxon>Streptomycetaceae</taxon>
        <taxon>Streptomyces</taxon>
    </lineage>
</organism>
<dbReference type="Gene3D" id="1.10.10.10">
    <property type="entry name" value="Winged helix-like DNA-binding domain superfamily/Winged helix DNA-binding domain"/>
    <property type="match status" value="1"/>
</dbReference>
<evidence type="ECO:0000313" key="2">
    <source>
        <dbReference type="EMBL" id="ATZ22323.1"/>
    </source>
</evidence>
<dbReference type="SUPFAM" id="SSF46785">
    <property type="entry name" value="Winged helix' DNA-binding domain"/>
    <property type="match status" value="1"/>
</dbReference>
<name>A0A2K8P990_STRLA</name>
<evidence type="ECO:0000313" key="3">
    <source>
        <dbReference type="Proteomes" id="UP000231791"/>
    </source>
</evidence>
<dbReference type="GeneID" id="49381574"/>
<protein>
    <submittedName>
        <fullName evidence="2">MarR family protein</fullName>
    </submittedName>
</protein>
<dbReference type="Pfam" id="PF12802">
    <property type="entry name" value="MarR_2"/>
    <property type="match status" value="1"/>
</dbReference>
<feature type="domain" description="HTH marR-type" evidence="1">
    <location>
        <begin position="16"/>
        <end position="65"/>
    </location>
</feature>
<dbReference type="RefSeq" id="WP_051840393.1">
    <property type="nucleotide sequence ID" value="NZ_CP024985.1"/>
</dbReference>
<dbReference type="InterPro" id="IPR036388">
    <property type="entry name" value="WH-like_DNA-bd_sf"/>
</dbReference>
<sequence length="113" mass="12433">MADEVPPRGSWTFLTSHARVLLALAKDPGARLREVASTCVLTERSVQSIVADLEQEGYLTRVREGRRNHYRITPGAKFRHPAEADRDIAGLLALFSAFPPTTTTHTGHHGESS</sequence>
<dbReference type="InterPro" id="IPR036390">
    <property type="entry name" value="WH_DNA-bd_sf"/>
</dbReference>
<dbReference type="AlphaFoldDB" id="A0A2K8P990"/>
<gene>
    <name evidence="2" type="ORF">SLAV_01995</name>
</gene>
<dbReference type="KEGG" id="slx:SLAV_01995"/>
<dbReference type="EMBL" id="CP024985">
    <property type="protein sequence ID" value="ATZ22323.1"/>
    <property type="molecule type" value="Genomic_DNA"/>
</dbReference>
<accession>A0A2K8P990</accession>
<reference evidence="2 3" key="1">
    <citation type="submission" date="2017-11" db="EMBL/GenBank/DDBJ databases">
        <title>Complete genome sequence of Streptomyces lavendulae subsp. lavendulae CCM 3239 (formerly 'Streptomyces aureofaciens CCM 3239'), the producer of the angucycline-type antibiotic auricin.</title>
        <authorList>
            <person name="Busche T."/>
            <person name="Novakova R."/>
            <person name="Al'Dilaimi A."/>
            <person name="Homerova D."/>
            <person name="Feckova L."/>
            <person name="Rezuchova B."/>
            <person name="Mingyar E."/>
            <person name="Csolleiova D."/>
            <person name="Bekeova C."/>
            <person name="Winkler A."/>
            <person name="Sevcikova B."/>
            <person name="Kalinowski J."/>
            <person name="Kormanec J."/>
            <person name="Ruckert C."/>
        </authorList>
    </citation>
    <scope>NUCLEOTIDE SEQUENCE [LARGE SCALE GENOMIC DNA]</scope>
    <source>
        <strain evidence="2 3">CCM 3239</strain>
    </source>
</reference>
<evidence type="ECO:0000259" key="1">
    <source>
        <dbReference type="Pfam" id="PF12802"/>
    </source>
</evidence>